<keyword evidence="5" id="KW-1185">Reference proteome</keyword>
<dbReference type="PROSITE" id="PS51371">
    <property type="entry name" value="CBS"/>
    <property type="match status" value="2"/>
</dbReference>
<dbReference type="Gene3D" id="3.10.580.10">
    <property type="entry name" value="CBS-domain"/>
    <property type="match status" value="1"/>
</dbReference>
<feature type="domain" description="CBS" evidence="3">
    <location>
        <begin position="7"/>
        <end position="76"/>
    </location>
</feature>
<dbReference type="AlphaFoldDB" id="A0A326U2M1"/>
<organism evidence="4 5">
    <name type="scientific">Thermosporothrix hazakensis</name>
    <dbReference type="NCBI Taxonomy" id="644383"/>
    <lineage>
        <taxon>Bacteria</taxon>
        <taxon>Bacillati</taxon>
        <taxon>Chloroflexota</taxon>
        <taxon>Ktedonobacteria</taxon>
        <taxon>Ktedonobacterales</taxon>
        <taxon>Thermosporotrichaceae</taxon>
        <taxon>Thermosporothrix</taxon>
    </lineage>
</organism>
<proteinExistence type="predicted"/>
<dbReference type="Proteomes" id="UP000248806">
    <property type="component" value="Unassembled WGS sequence"/>
</dbReference>
<dbReference type="InterPro" id="IPR046342">
    <property type="entry name" value="CBS_dom_sf"/>
</dbReference>
<dbReference type="EMBL" id="QKUF01000020">
    <property type="protein sequence ID" value="PZW24873.1"/>
    <property type="molecule type" value="Genomic_DNA"/>
</dbReference>
<evidence type="ECO:0000256" key="2">
    <source>
        <dbReference type="PROSITE-ProRule" id="PRU00703"/>
    </source>
</evidence>
<dbReference type="SUPFAM" id="SSF54631">
    <property type="entry name" value="CBS-domain pair"/>
    <property type="match status" value="1"/>
</dbReference>
<comment type="caution">
    <text evidence="4">The sequence shown here is derived from an EMBL/GenBank/DDBJ whole genome shotgun (WGS) entry which is preliminary data.</text>
</comment>
<keyword evidence="2" id="KW-0129">CBS domain</keyword>
<dbReference type="InterPro" id="IPR000644">
    <property type="entry name" value="CBS_dom"/>
</dbReference>
<evidence type="ECO:0000313" key="5">
    <source>
        <dbReference type="Proteomes" id="UP000248806"/>
    </source>
</evidence>
<dbReference type="SMART" id="SM00116">
    <property type="entry name" value="CBS"/>
    <property type="match status" value="2"/>
</dbReference>
<evidence type="ECO:0000259" key="3">
    <source>
        <dbReference type="PROSITE" id="PS51371"/>
    </source>
</evidence>
<evidence type="ECO:0000313" key="4">
    <source>
        <dbReference type="EMBL" id="PZW24873.1"/>
    </source>
</evidence>
<accession>A0A326U2M1</accession>
<name>A0A326U2M1_THEHA</name>
<reference evidence="4 5" key="1">
    <citation type="submission" date="2018-06" db="EMBL/GenBank/DDBJ databases">
        <title>Genomic Encyclopedia of Archaeal and Bacterial Type Strains, Phase II (KMG-II): from individual species to whole genera.</title>
        <authorList>
            <person name="Goeker M."/>
        </authorList>
    </citation>
    <scope>NUCLEOTIDE SEQUENCE [LARGE SCALE GENOMIC DNA]</scope>
    <source>
        <strain evidence="4 5">ATCC BAA-1881</strain>
    </source>
</reference>
<gene>
    <name evidence="4" type="ORF">EI42_04481</name>
</gene>
<keyword evidence="1" id="KW-0677">Repeat</keyword>
<dbReference type="PANTHER" id="PTHR48108">
    <property type="entry name" value="CBS DOMAIN-CONTAINING PROTEIN CBSX2, CHLOROPLASTIC"/>
    <property type="match status" value="1"/>
</dbReference>
<dbReference type="Pfam" id="PF00571">
    <property type="entry name" value="CBS"/>
    <property type="match status" value="2"/>
</dbReference>
<feature type="domain" description="CBS" evidence="3">
    <location>
        <begin position="93"/>
        <end position="157"/>
    </location>
</feature>
<dbReference type="PANTHER" id="PTHR48108:SF26">
    <property type="entry name" value="CBS DOMAIN-CONTAINING PROTEIN DDB_G0289609"/>
    <property type="match status" value="1"/>
</dbReference>
<dbReference type="OrthoDB" id="9802114at2"/>
<evidence type="ECO:0000256" key="1">
    <source>
        <dbReference type="ARBA" id="ARBA00022737"/>
    </source>
</evidence>
<dbReference type="InterPro" id="IPR051462">
    <property type="entry name" value="CBS_domain-containing"/>
</dbReference>
<protein>
    <submittedName>
        <fullName evidence="4">CBS domain-containing protein</fullName>
    </submittedName>
</protein>
<sequence length="241" mass="26692">MIVRDIMTTKLITIAPDATLAHAVNLLRQHGFHHLPVVRSMHVEVEKKKVRKTVLEGMLTAQDIDLQAALARQRDTNATSQRPWLERRVVEVMHRAPLRVSPMTSVPAAAQILVERNLNYLPVVEYEIIQNENKAVLVGLVTRSDLLLALSRAMGAFEPGMQLDIVLPLGDMAPLARALLLAAEMNMQIRSVMAAPSIGGVPNVAIIRLGTINPAPFLLRLQQERIHYAFGTPVEEGELHP</sequence>
<dbReference type="RefSeq" id="WP_111324802.1">
    <property type="nucleotide sequence ID" value="NZ_BIFX01000001.1"/>
</dbReference>